<keyword evidence="5 6" id="KW-0472">Membrane</keyword>
<evidence type="ECO:0000256" key="1">
    <source>
        <dbReference type="ARBA" id="ARBA00004141"/>
    </source>
</evidence>
<dbReference type="AlphaFoldDB" id="A0A7S2ADX6"/>
<dbReference type="PANTHER" id="PTHR31893">
    <property type="entry name" value="TRANSMEMBRANE PROTEIN 151 HOMOLOG"/>
    <property type="match status" value="1"/>
</dbReference>
<feature type="transmembrane region" description="Helical" evidence="6">
    <location>
        <begin position="466"/>
        <end position="485"/>
    </location>
</feature>
<dbReference type="InterPro" id="IPR026767">
    <property type="entry name" value="Tmem151"/>
</dbReference>
<evidence type="ECO:0000256" key="6">
    <source>
        <dbReference type="SAM" id="Phobius"/>
    </source>
</evidence>
<feature type="transmembrane region" description="Helical" evidence="6">
    <location>
        <begin position="492"/>
        <end position="509"/>
    </location>
</feature>
<dbReference type="PANTHER" id="PTHR31893:SF5">
    <property type="entry name" value="TRANSMEMBRANE PROTEIN 151 HOMOLOG"/>
    <property type="match status" value="1"/>
</dbReference>
<gene>
    <name evidence="7" type="ORF">AAND1436_LOCUS729</name>
</gene>
<proteinExistence type="inferred from homology"/>
<keyword evidence="4 6" id="KW-1133">Transmembrane helix</keyword>
<evidence type="ECO:0000256" key="3">
    <source>
        <dbReference type="ARBA" id="ARBA00022692"/>
    </source>
</evidence>
<dbReference type="EMBL" id="HBGQ01001379">
    <property type="protein sequence ID" value="CAD9364271.1"/>
    <property type="molecule type" value="Transcribed_RNA"/>
</dbReference>
<evidence type="ECO:0000313" key="7">
    <source>
        <dbReference type="EMBL" id="CAD9364271.1"/>
    </source>
</evidence>
<accession>A0A7S2ADX6</accession>
<dbReference type="InterPro" id="IPR011992">
    <property type="entry name" value="EF-hand-dom_pair"/>
</dbReference>
<comment type="similarity">
    <text evidence="2">Belongs to the TMEM151 family.</text>
</comment>
<reference evidence="7" key="1">
    <citation type="submission" date="2021-01" db="EMBL/GenBank/DDBJ databases">
        <authorList>
            <person name="Corre E."/>
            <person name="Pelletier E."/>
            <person name="Niang G."/>
            <person name="Scheremetjew M."/>
            <person name="Finn R."/>
            <person name="Kale V."/>
            <person name="Holt S."/>
            <person name="Cochrane G."/>
            <person name="Meng A."/>
            <person name="Brown T."/>
            <person name="Cohen L."/>
        </authorList>
    </citation>
    <scope>NUCLEOTIDE SEQUENCE</scope>
    <source>
        <strain evidence="7">CCMP2222</strain>
    </source>
</reference>
<name>A0A7S2ADX6_9DINO</name>
<evidence type="ECO:0000256" key="5">
    <source>
        <dbReference type="ARBA" id="ARBA00023136"/>
    </source>
</evidence>
<dbReference type="GO" id="GO:0016020">
    <property type="term" value="C:membrane"/>
    <property type="evidence" value="ECO:0007669"/>
    <property type="project" value="UniProtKB-SubCell"/>
</dbReference>
<evidence type="ECO:0000256" key="2">
    <source>
        <dbReference type="ARBA" id="ARBA00009583"/>
    </source>
</evidence>
<sequence length="744" mass="82049">MQTPLIDGQDPPIAGAHAPPCGRCSRCRGCSRTWPLPEPHLGVCPACDLEVDIIEAGNRGEAEDRIALEMAIAESAEEALPSAPPLPELISDAELSTVKELLHAEACNGFVCQLRVLRIRLYGKVIHQGHARILLEEFEAAHRAQALQELYERQLLMDSSAVGPGFLDALGEQGGMGLTPQEASVLREQVQATAKQALQFLPEGQDFSSGFDLSALPSAPPAEWALPQPSAPPVPSAGETRAVIVLHHDGGVATVVGDASRMDVLTVLSAACQHLKVPAFDPSRHYALLVWPGRRVIQELSSPIAAQGVPAWARVLWLERPRSSTADGERPADPRTAGLRFGQVLSTFFALAQGGEAKISKGELRNFFWNLNLEDGAFAGLWDRMDTRGRGFLDIDDLLHLVGRAHMQYPTVPIDALLYEAAKIIMDKSKWELPSPAAVGHFDLPIAETPHGIGVRGACGRHFCSYFFALILQVAMPILVVLLFLQERSDGAQWMGISAGVVYIIYLIHSFCCTRFSSAVGNRISGLDYICGILENPKSEDPHFRWRIQCYHYETRTRTEHYTDSEGRSRTRTVTERHRVNTWHSSYSGVIPSIDRTARFIPDTTALVTEIDTSLDLDFSQSNYLQCYRHWCLANRRDLHADESRSEDLPSRRAPFLAEWTKGARPCWLRQSAYVLASFCLCSMCFRLAAQSRSGAQKFTYRKVCFRIDYTPPLWCHHDAKAVVGGLAVGLAIGAAMGHGAWIS</sequence>
<comment type="subcellular location">
    <subcellularLocation>
        <location evidence="1">Membrane</location>
        <topology evidence="1">Multi-pass membrane protein</topology>
    </subcellularLocation>
</comment>
<protein>
    <recommendedName>
        <fullName evidence="8">EF-hand domain-containing protein</fullName>
    </recommendedName>
</protein>
<evidence type="ECO:0000256" key="4">
    <source>
        <dbReference type="ARBA" id="ARBA00022989"/>
    </source>
</evidence>
<dbReference type="SUPFAM" id="SSF47473">
    <property type="entry name" value="EF-hand"/>
    <property type="match status" value="1"/>
</dbReference>
<keyword evidence="3 6" id="KW-0812">Transmembrane</keyword>
<evidence type="ECO:0008006" key="8">
    <source>
        <dbReference type="Google" id="ProtNLM"/>
    </source>
</evidence>
<organism evidence="7">
    <name type="scientific">Alexandrium andersonii</name>
    <dbReference type="NCBI Taxonomy" id="327968"/>
    <lineage>
        <taxon>Eukaryota</taxon>
        <taxon>Sar</taxon>
        <taxon>Alveolata</taxon>
        <taxon>Dinophyceae</taxon>
        <taxon>Gonyaulacales</taxon>
        <taxon>Pyrocystaceae</taxon>
        <taxon>Alexandrium</taxon>
    </lineage>
</organism>